<dbReference type="Proteomes" id="UP000190285">
    <property type="component" value="Unassembled WGS sequence"/>
</dbReference>
<dbReference type="EMBL" id="FUZT01000026">
    <property type="protein sequence ID" value="SKC91775.1"/>
    <property type="molecule type" value="Genomic_DNA"/>
</dbReference>
<dbReference type="InterPro" id="IPR029058">
    <property type="entry name" value="AB_hydrolase_fold"/>
</dbReference>
<proteinExistence type="predicted"/>
<dbReference type="InterPro" id="IPR002925">
    <property type="entry name" value="Dienelactn_hydro"/>
</dbReference>
<sequence length="254" mass="29793">MRTIIDKKYIDNIPILEIYKDDGKDNKPLIFIMHGLGSSKERNIEYGYKLSQEGFFAISFDSYMHGEQETEEFKNADSFEKFFKVFDVVMETTKYINICIDFYKSNPNIDINRVGLVGVSMGGFIIYNYLAKNKRDNVKAAVPIISSPYWSHTSKEFANRNPRMEKYLDEETIEYIEDIEPIKSLMLMKDFPLLMLNGAKDELISIYGVRKSFDMLKENYCNKDKIKLIEYKDIGHERTSQMIVDVCSWLKKFI</sequence>
<protein>
    <submittedName>
        <fullName evidence="2">Serine aminopeptidase, S33</fullName>
    </submittedName>
</protein>
<evidence type="ECO:0000313" key="3">
    <source>
        <dbReference type="Proteomes" id="UP000190285"/>
    </source>
</evidence>
<evidence type="ECO:0000313" key="2">
    <source>
        <dbReference type="EMBL" id="SKC91775.1"/>
    </source>
</evidence>
<reference evidence="2 3" key="1">
    <citation type="submission" date="2017-02" db="EMBL/GenBank/DDBJ databases">
        <authorList>
            <person name="Peterson S.W."/>
        </authorList>
    </citation>
    <scope>NUCLEOTIDE SEQUENCE [LARGE SCALE GENOMIC DNA]</scope>
    <source>
        <strain evidence="2 3">M1</strain>
    </source>
</reference>
<keyword evidence="2" id="KW-0031">Aminopeptidase</keyword>
<dbReference type="PANTHER" id="PTHR22946">
    <property type="entry name" value="DIENELACTONE HYDROLASE DOMAIN-CONTAINING PROTEIN-RELATED"/>
    <property type="match status" value="1"/>
</dbReference>
<keyword evidence="2" id="KW-0645">Protease</keyword>
<keyword evidence="3" id="KW-1185">Reference proteome</keyword>
<dbReference type="AlphaFoldDB" id="A0A1T5MUA6"/>
<accession>A0A1T5MUA6</accession>
<dbReference type="OrthoDB" id="9764953at2"/>
<keyword evidence="2" id="KW-0378">Hydrolase</keyword>
<dbReference type="RefSeq" id="WP_079495937.1">
    <property type="nucleotide sequence ID" value="NZ_FUZT01000026.1"/>
</dbReference>
<dbReference type="STRING" id="36842.SAMN02194393_05369"/>
<dbReference type="GO" id="GO:0004177">
    <property type="term" value="F:aminopeptidase activity"/>
    <property type="evidence" value="ECO:0007669"/>
    <property type="project" value="UniProtKB-KW"/>
</dbReference>
<organism evidence="2 3">
    <name type="scientific">Maledivibacter halophilus</name>
    <dbReference type="NCBI Taxonomy" id="36842"/>
    <lineage>
        <taxon>Bacteria</taxon>
        <taxon>Bacillati</taxon>
        <taxon>Bacillota</taxon>
        <taxon>Clostridia</taxon>
        <taxon>Peptostreptococcales</taxon>
        <taxon>Caminicellaceae</taxon>
        <taxon>Maledivibacter</taxon>
    </lineage>
</organism>
<dbReference type="SUPFAM" id="SSF53474">
    <property type="entry name" value="alpha/beta-Hydrolases"/>
    <property type="match status" value="1"/>
</dbReference>
<gene>
    <name evidence="2" type="ORF">SAMN02194393_05369</name>
</gene>
<evidence type="ECO:0000259" key="1">
    <source>
        <dbReference type="Pfam" id="PF01738"/>
    </source>
</evidence>
<dbReference type="Pfam" id="PF01738">
    <property type="entry name" value="DLH"/>
    <property type="match status" value="1"/>
</dbReference>
<dbReference type="InterPro" id="IPR050261">
    <property type="entry name" value="FrsA_esterase"/>
</dbReference>
<feature type="domain" description="Dienelactone hydrolase" evidence="1">
    <location>
        <begin position="26"/>
        <end position="144"/>
    </location>
</feature>
<name>A0A1T5MUA6_9FIRM</name>
<dbReference type="Gene3D" id="3.40.50.1820">
    <property type="entry name" value="alpha/beta hydrolase"/>
    <property type="match status" value="1"/>
</dbReference>